<dbReference type="Proteomes" id="UP001265550">
    <property type="component" value="Unassembled WGS sequence"/>
</dbReference>
<keyword evidence="2" id="KW-1185">Reference proteome</keyword>
<accession>A0ABU1V5D8</accession>
<sequence length="75" mass="7846">MNSGHLDSFLVRGGTVHIEGLGLDTRTADTTTILARAVEVNAGLWANHLEVVTGVNEVSADASAVIQHVCGARHL</sequence>
<dbReference type="EMBL" id="JAVDWE010000001">
    <property type="protein sequence ID" value="MDR7092655.1"/>
    <property type="molecule type" value="Genomic_DNA"/>
</dbReference>
<name>A0ABU1V5D8_9BURK</name>
<dbReference type="InterPro" id="IPR012334">
    <property type="entry name" value="Pectin_lyas_fold"/>
</dbReference>
<dbReference type="InterPro" id="IPR011050">
    <property type="entry name" value="Pectin_lyase_fold/virulence"/>
</dbReference>
<evidence type="ECO:0000313" key="1">
    <source>
        <dbReference type="EMBL" id="MDR7092655.1"/>
    </source>
</evidence>
<organism evidence="1 2">
    <name type="scientific">Hydrogenophaga laconesensis</name>
    <dbReference type="NCBI Taxonomy" id="1805971"/>
    <lineage>
        <taxon>Bacteria</taxon>
        <taxon>Pseudomonadati</taxon>
        <taxon>Pseudomonadota</taxon>
        <taxon>Betaproteobacteria</taxon>
        <taxon>Burkholderiales</taxon>
        <taxon>Comamonadaceae</taxon>
        <taxon>Hydrogenophaga</taxon>
    </lineage>
</organism>
<evidence type="ECO:0000313" key="2">
    <source>
        <dbReference type="Proteomes" id="UP001265550"/>
    </source>
</evidence>
<proteinExistence type="predicted"/>
<dbReference type="RefSeq" id="WP_204731661.1">
    <property type="nucleotide sequence ID" value="NZ_JAVDWE010000001.1"/>
</dbReference>
<dbReference type="SUPFAM" id="SSF51126">
    <property type="entry name" value="Pectin lyase-like"/>
    <property type="match status" value="1"/>
</dbReference>
<reference evidence="1 2" key="1">
    <citation type="submission" date="2023-07" db="EMBL/GenBank/DDBJ databases">
        <title>Sorghum-associated microbial communities from plants grown in Nebraska, USA.</title>
        <authorList>
            <person name="Schachtman D."/>
        </authorList>
    </citation>
    <scope>NUCLEOTIDE SEQUENCE [LARGE SCALE GENOMIC DNA]</scope>
    <source>
        <strain evidence="1 2">BE240</strain>
    </source>
</reference>
<comment type="caution">
    <text evidence="1">The sequence shown here is derived from an EMBL/GenBank/DDBJ whole genome shotgun (WGS) entry which is preliminary data.</text>
</comment>
<dbReference type="Gene3D" id="2.160.20.10">
    <property type="entry name" value="Single-stranded right-handed beta-helix, Pectin lyase-like"/>
    <property type="match status" value="1"/>
</dbReference>
<gene>
    <name evidence="1" type="ORF">J2X09_000378</name>
</gene>
<protein>
    <submittedName>
        <fullName evidence="1">Uncharacterized protein</fullName>
    </submittedName>
</protein>